<organism evidence="2 3">
    <name type="scientific">Sphaerobolus stellatus (strain SS14)</name>
    <dbReference type="NCBI Taxonomy" id="990650"/>
    <lineage>
        <taxon>Eukaryota</taxon>
        <taxon>Fungi</taxon>
        <taxon>Dikarya</taxon>
        <taxon>Basidiomycota</taxon>
        <taxon>Agaricomycotina</taxon>
        <taxon>Agaricomycetes</taxon>
        <taxon>Phallomycetidae</taxon>
        <taxon>Geastrales</taxon>
        <taxon>Sphaerobolaceae</taxon>
        <taxon>Sphaerobolus</taxon>
    </lineage>
</organism>
<reference evidence="2 3" key="1">
    <citation type="submission" date="2014-06" db="EMBL/GenBank/DDBJ databases">
        <title>Evolutionary Origins and Diversification of the Mycorrhizal Mutualists.</title>
        <authorList>
            <consortium name="DOE Joint Genome Institute"/>
            <consortium name="Mycorrhizal Genomics Consortium"/>
            <person name="Kohler A."/>
            <person name="Kuo A."/>
            <person name="Nagy L.G."/>
            <person name="Floudas D."/>
            <person name="Copeland A."/>
            <person name="Barry K.W."/>
            <person name="Cichocki N."/>
            <person name="Veneault-Fourrey C."/>
            <person name="LaButti K."/>
            <person name="Lindquist E.A."/>
            <person name="Lipzen A."/>
            <person name="Lundell T."/>
            <person name="Morin E."/>
            <person name="Murat C."/>
            <person name="Riley R."/>
            <person name="Ohm R."/>
            <person name="Sun H."/>
            <person name="Tunlid A."/>
            <person name="Henrissat B."/>
            <person name="Grigoriev I.V."/>
            <person name="Hibbett D.S."/>
            <person name="Martin F."/>
        </authorList>
    </citation>
    <scope>NUCLEOTIDE SEQUENCE [LARGE SCALE GENOMIC DNA]</scope>
    <source>
        <strain evidence="2 3">SS14</strain>
    </source>
</reference>
<dbReference type="Proteomes" id="UP000054279">
    <property type="component" value="Unassembled WGS sequence"/>
</dbReference>
<evidence type="ECO:0000256" key="1">
    <source>
        <dbReference type="SAM" id="MobiDB-lite"/>
    </source>
</evidence>
<feature type="region of interest" description="Disordered" evidence="1">
    <location>
        <begin position="92"/>
        <end position="135"/>
    </location>
</feature>
<keyword evidence="3" id="KW-1185">Reference proteome</keyword>
<name>A0A0C9VCI1_SPHS4</name>
<sequence length="135" mass="15124">MTATHISKLGFVSRPILSDPGTLSIHLGRFRRPGQRWIGSDTREHCTQFTDAPHNHNDALRRLPTLLLALLIRSSWSSPVWRDILTHCRTSTSSTHLAQSAQPISPPSTQSTSAPPNPHKSQRSSYPQLDINRRC</sequence>
<evidence type="ECO:0000313" key="3">
    <source>
        <dbReference type="Proteomes" id="UP000054279"/>
    </source>
</evidence>
<evidence type="ECO:0000313" key="2">
    <source>
        <dbReference type="EMBL" id="KIJ39237.1"/>
    </source>
</evidence>
<dbReference type="EMBL" id="KN837154">
    <property type="protein sequence ID" value="KIJ39237.1"/>
    <property type="molecule type" value="Genomic_DNA"/>
</dbReference>
<accession>A0A0C9VCI1</accession>
<dbReference type="AlphaFoldDB" id="A0A0C9VCI1"/>
<gene>
    <name evidence="2" type="ORF">M422DRAFT_258130</name>
</gene>
<proteinExistence type="predicted"/>
<protein>
    <submittedName>
        <fullName evidence="2">Uncharacterized protein</fullName>
    </submittedName>
</protein>
<feature type="compositionally biased region" description="Low complexity" evidence="1">
    <location>
        <begin position="98"/>
        <end position="114"/>
    </location>
</feature>
<dbReference type="HOGENOM" id="CLU_1887106_0_0_1"/>